<accession>A0AA88IEZ6</accession>
<dbReference type="AlphaFoldDB" id="A0AA88IEZ6"/>
<gene>
    <name evidence="1" type="ORF">QYM36_008077</name>
</gene>
<dbReference type="EMBL" id="JAVRJZ010000001">
    <property type="protein sequence ID" value="KAK2727460.1"/>
    <property type="molecule type" value="Genomic_DNA"/>
</dbReference>
<dbReference type="Proteomes" id="UP001187531">
    <property type="component" value="Unassembled WGS sequence"/>
</dbReference>
<proteinExistence type="predicted"/>
<evidence type="ECO:0000313" key="2">
    <source>
        <dbReference type="Proteomes" id="UP001187531"/>
    </source>
</evidence>
<keyword evidence="2" id="KW-1185">Reference proteome</keyword>
<comment type="caution">
    <text evidence="1">The sequence shown here is derived from an EMBL/GenBank/DDBJ whole genome shotgun (WGS) entry which is preliminary data.</text>
</comment>
<evidence type="ECO:0000313" key="1">
    <source>
        <dbReference type="EMBL" id="KAK2727460.1"/>
    </source>
</evidence>
<sequence length="73" mass="8304">MKLLQTRRSQFKISNDQTGVELAEKKTYNALKIQLKEKMSAGKEGWKIHHGSNGPELVKLANFHAPYEGHVQN</sequence>
<organism evidence="1 2">
    <name type="scientific">Artemia franciscana</name>
    <name type="common">Brine shrimp</name>
    <name type="synonym">Artemia sanfranciscana</name>
    <dbReference type="NCBI Taxonomy" id="6661"/>
    <lineage>
        <taxon>Eukaryota</taxon>
        <taxon>Metazoa</taxon>
        <taxon>Ecdysozoa</taxon>
        <taxon>Arthropoda</taxon>
        <taxon>Crustacea</taxon>
        <taxon>Branchiopoda</taxon>
        <taxon>Anostraca</taxon>
        <taxon>Artemiidae</taxon>
        <taxon>Artemia</taxon>
    </lineage>
</organism>
<protein>
    <submittedName>
        <fullName evidence="1">Uncharacterized protein</fullName>
    </submittedName>
</protein>
<reference evidence="1" key="1">
    <citation type="submission" date="2023-07" db="EMBL/GenBank/DDBJ databases">
        <title>Chromosome-level genome assembly of Artemia franciscana.</title>
        <authorList>
            <person name="Jo E."/>
        </authorList>
    </citation>
    <scope>NUCLEOTIDE SEQUENCE</scope>
    <source>
        <tissue evidence="1">Whole body</tissue>
    </source>
</reference>
<name>A0AA88IEZ6_ARTSF</name>